<feature type="domain" description="Phage head morphogenesis" evidence="2">
    <location>
        <begin position="131"/>
        <end position="300"/>
    </location>
</feature>
<feature type="compositionally biased region" description="Acidic residues" evidence="1">
    <location>
        <begin position="424"/>
        <end position="457"/>
    </location>
</feature>
<proteinExistence type="predicted"/>
<accession>A0AAU4K035</accession>
<dbReference type="Proteomes" id="UP001432128">
    <property type="component" value="Chromosome"/>
</dbReference>
<feature type="compositionally biased region" description="Pro residues" evidence="1">
    <location>
        <begin position="460"/>
        <end position="469"/>
    </location>
</feature>
<evidence type="ECO:0000259" key="2">
    <source>
        <dbReference type="Pfam" id="PF04233"/>
    </source>
</evidence>
<dbReference type="KEGG" id="whr:OG579_17040"/>
<feature type="region of interest" description="Disordered" evidence="1">
    <location>
        <begin position="421"/>
        <end position="482"/>
    </location>
</feature>
<protein>
    <submittedName>
        <fullName evidence="3">Phage minor head protein</fullName>
    </submittedName>
</protein>
<evidence type="ECO:0000313" key="3">
    <source>
        <dbReference type="EMBL" id="WUM19393.1"/>
    </source>
</evidence>
<keyword evidence="4" id="KW-1185">Reference proteome</keyword>
<dbReference type="EMBL" id="CP108021">
    <property type="protein sequence ID" value="WUM19393.1"/>
    <property type="molecule type" value="Genomic_DNA"/>
</dbReference>
<dbReference type="RefSeq" id="WP_328856902.1">
    <property type="nucleotide sequence ID" value="NZ_CP108021.1"/>
</dbReference>
<sequence length="688" mass="76136">MPTSERRAGRLRVLAEQRIEYAVGVAISRWLEELQRVIVAEAGGLLGQSLTAAPSGFDPSIQAIEAVTASYERWRTDTQQLILPSVEVAFGEAFRQARAGSEFSTNRAQTEFLATVSDRLKIWPAGAFEELRPELLEAISEGETIEQIRDRVGEVLGINAESRRIRADIGVVDAELTDDTLTPHERRDLRATRRDLWEAHAASLKEWEWKARRIARTESQGAVQGGRLAAMSAMAQASGDRWYKRWVATDDERVRATHRVADGQVVPIDGLFRVGGFMLPHPAAPITIAPHETINCRCTLSFYNHDQLQDALQGKDGSIGVIRPGGVRMGPDDPDDADVVIAEVARPGERVAPARGEDHGQSLPAEHAEPEDVALTDEREAPLPDLTEVSSDELVAFMDQANDARDDRLYEWVEAEWLRREGPDDPEWDDPVEPDPDDPIDDVELDADPAPDLEADTSPEPLPDPPKPWRPPEDTYDDSWPDPWALDPVDDTVPPTRFEQAETAFNDAIAAGVDDDDTINQLIAAMDEAAAADAADAETTRLANEQSDRIIALIDGGEHPDEAESIVTGVPVERIRRDRFIAEARADGHTGRGFDELVAAAWRAAVALDYLAAENATRGHMVKSRYKLTVDPFDLWTLNETQARKYMSEEVAAWFDENGRLTKSEFRRRILSGGTASDGYNGRGDFLQ</sequence>
<feature type="region of interest" description="Disordered" evidence="1">
    <location>
        <begin position="347"/>
        <end position="372"/>
    </location>
</feature>
<feature type="compositionally biased region" description="Basic and acidic residues" evidence="1">
    <location>
        <begin position="355"/>
        <end position="372"/>
    </location>
</feature>
<gene>
    <name evidence="3" type="ORF">OG579_17040</name>
</gene>
<dbReference type="InterPro" id="IPR006528">
    <property type="entry name" value="Phage_head_morphogenesis_dom"/>
</dbReference>
<evidence type="ECO:0000313" key="4">
    <source>
        <dbReference type="Proteomes" id="UP001432128"/>
    </source>
</evidence>
<organism evidence="3 4">
    <name type="scientific">Williamsia herbipolensis</name>
    <dbReference type="NCBI Taxonomy" id="1603258"/>
    <lineage>
        <taxon>Bacteria</taxon>
        <taxon>Bacillati</taxon>
        <taxon>Actinomycetota</taxon>
        <taxon>Actinomycetes</taxon>
        <taxon>Mycobacteriales</taxon>
        <taxon>Nocardiaceae</taxon>
        <taxon>Williamsia</taxon>
    </lineage>
</organism>
<name>A0AAU4K035_9NOCA</name>
<evidence type="ECO:0000256" key="1">
    <source>
        <dbReference type="SAM" id="MobiDB-lite"/>
    </source>
</evidence>
<dbReference type="Pfam" id="PF04233">
    <property type="entry name" value="Phage_Mu_F"/>
    <property type="match status" value="1"/>
</dbReference>
<dbReference type="AlphaFoldDB" id="A0AAU4K035"/>
<reference evidence="3 4" key="1">
    <citation type="submission" date="2022-10" db="EMBL/GenBank/DDBJ databases">
        <title>The complete genomes of actinobacterial strains from the NBC collection.</title>
        <authorList>
            <person name="Joergensen T.S."/>
            <person name="Alvarez Arevalo M."/>
            <person name="Sterndorff E.B."/>
            <person name="Faurdal D."/>
            <person name="Vuksanovic O."/>
            <person name="Mourched A.-S."/>
            <person name="Charusanti P."/>
            <person name="Shaw S."/>
            <person name="Blin K."/>
            <person name="Weber T."/>
        </authorList>
    </citation>
    <scope>NUCLEOTIDE SEQUENCE [LARGE SCALE GENOMIC DNA]</scope>
    <source>
        <strain evidence="3 4">NBC_00319</strain>
    </source>
</reference>